<reference evidence="5 6" key="1">
    <citation type="submission" date="2019-07" db="EMBL/GenBank/DDBJ databases">
        <authorList>
            <person name="Friedrich A."/>
            <person name="Schacherer J."/>
        </authorList>
    </citation>
    <scope>NUCLEOTIDE SEQUENCE [LARGE SCALE GENOMIC DNA]</scope>
</reference>
<dbReference type="Pfam" id="PF03364">
    <property type="entry name" value="Polyketide_cyc"/>
    <property type="match status" value="1"/>
</dbReference>
<gene>
    <name evidence="5" type="ORF">DEBR0S1_34112G</name>
</gene>
<dbReference type="GO" id="GO:0005739">
    <property type="term" value="C:mitochondrion"/>
    <property type="evidence" value="ECO:0007669"/>
    <property type="project" value="TreeGrafter"/>
</dbReference>
<name>A0A7D9GY94_DEKBR</name>
<sequence>MFYSAIRVPSRFCCRPSAITLPQSVALNRLHIQSQRNVSLASLIRKHGEDHGHQSYTFKKHFPYPQKLVYEVVSSVDQYEQFIPFCMKSFVNAKDSNGDPTEAGLKVGFNEFQEEFTCKLTCESPRLVAAESITNTLFKYLKTEWTIEPQGAGCSVHLGLQYDFNSELYNRVSSLFAKRVAMVMTKAFQKRSYEVYKARF</sequence>
<organism evidence="5 6">
    <name type="scientific">Dekkera bruxellensis</name>
    <name type="common">Brettanomyces custersii</name>
    <dbReference type="NCBI Taxonomy" id="5007"/>
    <lineage>
        <taxon>Eukaryota</taxon>
        <taxon>Fungi</taxon>
        <taxon>Dikarya</taxon>
        <taxon>Ascomycota</taxon>
        <taxon>Saccharomycotina</taxon>
        <taxon>Pichiomycetes</taxon>
        <taxon>Pichiales</taxon>
        <taxon>Pichiaceae</taxon>
        <taxon>Brettanomyces</taxon>
    </lineage>
</organism>
<protein>
    <submittedName>
        <fullName evidence="5">DEBR0S1_34112g1_1</fullName>
    </submittedName>
</protein>
<feature type="domain" description="Coenzyme Q-binding protein COQ10 START" evidence="4">
    <location>
        <begin position="63"/>
        <end position="188"/>
    </location>
</feature>
<dbReference type="Gene3D" id="3.30.530.20">
    <property type="match status" value="1"/>
</dbReference>
<comment type="subunit">
    <text evidence="2">Interacts with coenzyme Q.</text>
</comment>
<keyword evidence="6" id="KW-1185">Reference proteome</keyword>
<dbReference type="Proteomes" id="UP000478008">
    <property type="component" value="Unassembled WGS sequence"/>
</dbReference>
<dbReference type="InterPro" id="IPR005031">
    <property type="entry name" value="COQ10_START"/>
</dbReference>
<comment type="similarity">
    <text evidence="1">Belongs to the COQ10 family.</text>
</comment>
<dbReference type="InterPro" id="IPR044996">
    <property type="entry name" value="COQ10-like"/>
</dbReference>
<comment type="function">
    <text evidence="3">Required for the function of coenzyme Q in the respiratory chain. May serve as a chaperone or may be involved in the transport of Q6 from its site of synthesis to the catalytic sites of the respiratory complexes.</text>
</comment>
<dbReference type="SUPFAM" id="SSF55961">
    <property type="entry name" value="Bet v1-like"/>
    <property type="match status" value="1"/>
</dbReference>
<evidence type="ECO:0000256" key="3">
    <source>
        <dbReference type="ARBA" id="ARBA00024947"/>
    </source>
</evidence>
<dbReference type="GO" id="GO:0045333">
    <property type="term" value="P:cellular respiration"/>
    <property type="evidence" value="ECO:0007669"/>
    <property type="project" value="InterPro"/>
</dbReference>
<dbReference type="PANTHER" id="PTHR12901">
    <property type="entry name" value="SPERM PROTEIN HOMOLOG"/>
    <property type="match status" value="1"/>
</dbReference>
<dbReference type="PANTHER" id="PTHR12901:SF10">
    <property type="entry name" value="COENZYME Q-BINDING PROTEIN COQ10, MITOCHONDRIAL"/>
    <property type="match status" value="1"/>
</dbReference>
<dbReference type="EMBL" id="CABFWN010000001">
    <property type="protein sequence ID" value="VUG17141.1"/>
    <property type="molecule type" value="Genomic_DNA"/>
</dbReference>
<dbReference type="CDD" id="cd07813">
    <property type="entry name" value="COQ10p_like"/>
    <property type="match status" value="1"/>
</dbReference>
<evidence type="ECO:0000259" key="4">
    <source>
        <dbReference type="Pfam" id="PF03364"/>
    </source>
</evidence>
<accession>A0A7D9GY94</accession>
<evidence type="ECO:0000256" key="1">
    <source>
        <dbReference type="ARBA" id="ARBA00006885"/>
    </source>
</evidence>
<evidence type="ECO:0000313" key="6">
    <source>
        <dbReference type="Proteomes" id="UP000478008"/>
    </source>
</evidence>
<evidence type="ECO:0000313" key="5">
    <source>
        <dbReference type="EMBL" id="VUG17141.1"/>
    </source>
</evidence>
<dbReference type="AlphaFoldDB" id="A0A7D9GY94"/>
<dbReference type="InterPro" id="IPR023393">
    <property type="entry name" value="START-like_dom_sf"/>
</dbReference>
<proteinExistence type="inferred from homology"/>
<evidence type="ECO:0000256" key="2">
    <source>
        <dbReference type="ARBA" id="ARBA00011814"/>
    </source>
</evidence>
<dbReference type="GO" id="GO:0048039">
    <property type="term" value="F:ubiquinone binding"/>
    <property type="evidence" value="ECO:0007669"/>
    <property type="project" value="InterPro"/>
</dbReference>